<organism evidence="6 7">
    <name type="scientific">Ascochyta lentis</name>
    <dbReference type="NCBI Taxonomy" id="205686"/>
    <lineage>
        <taxon>Eukaryota</taxon>
        <taxon>Fungi</taxon>
        <taxon>Dikarya</taxon>
        <taxon>Ascomycota</taxon>
        <taxon>Pezizomycotina</taxon>
        <taxon>Dothideomycetes</taxon>
        <taxon>Pleosporomycetidae</taxon>
        <taxon>Pleosporales</taxon>
        <taxon>Pleosporineae</taxon>
        <taxon>Didymellaceae</taxon>
        <taxon>Ascochyta</taxon>
    </lineage>
</organism>
<evidence type="ECO:0000313" key="6">
    <source>
        <dbReference type="EMBL" id="KAF9697956.1"/>
    </source>
</evidence>
<dbReference type="GO" id="GO:0010506">
    <property type="term" value="P:regulation of autophagy"/>
    <property type="evidence" value="ECO:0007669"/>
    <property type="project" value="InterPro"/>
</dbReference>
<comment type="subcellular location">
    <subcellularLocation>
        <location evidence="1">Preautophagosomal structure membrane</location>
        <topology evidence="1">Peripheral membrane protein</topology>
    </subcellularLocation>
</comment>
<dbReference type="GO" id="GO:0005524">
    <property type="term" value="F:ATP binding"/>
    <property type="evidence" value="ECO:0007669"/>
    <property type="project" value="InterPro"/>
</dbReference>
<dbReference type="SMART" id="SM00220">
    <property type="entry name" value="S_TKc"/>
    <property type="match status" value="1"/>
</dbReference>
<evidence type="ECO:0000256" key="2">
    <source>
        <dbReference type="ARBA" id="ARBA00023006"/>
    </source>
</evidence>
<evidence type="ECO:0000256" key="3">
    <source>
        <dbReference type="ARBA" id="ARBA00030237"/>
    </source>
</evidence>
<name>A0A8H7MES6_9PLEO</name>
<feature type="domain" description="Protein kinase" evidence="5">
    <location>
        <begin position="158"/>
        <end position="495"/>
    </location>
</feature>
<protein>
    <recommendedName>
        <fullName evidence="3">Autophagy-related protein 1</fullName>
    </recommendedName>
</protein>
<reference evidence="6" key="2">
    <citation type="submission" date="2020-09" db="EMBL/GenBank/DDBJ databases">
        <title>Reference genome assembly for Australian Ascochyta lentis isolate Al4.</title>
        <authorList>
            <person name="Lee R.C."/>
            <person name="Farfan-Caceres L.M."/>
            <person name="Debler J.W."/>
            <person name="Williams A.H."/>
            <person name="Henares B.M."/>
        </authorList>
    </citation>
    <scope>NUCLEOTIDE SEQUENCE</scope>
    <source>
        <strain evidence="6">Al4</strain>
    </source>
</reference>
<sequence>MATHQSLALPPSGFCMEQTSTSSTTSHAIAVHDQLDLDRCTLGQSAAASKTDHTLSPLRSESTPPASPTRLRPARMDIHNSKMHDSGAMTPPATPTSTSHYRSSSTSSDGNAMIPLARNGSTKSDVSAPRSPSIHSHPVALQIFDHETLEYVVLVDEKGKKRPIGSGVWSDVYLAAPSLPKPADQPFLLPPSATKSPPVSPVRSSDSGVGLYCFPAVPPLYAIKAPASTSSRKVLREEAKILSYLSQFPDSDSHIVQFFGQDTRNDALVLKAMDGTLEDWIKKDLNALGEDLRATKLAAVFPRLALALIDSLMWMQDKNCVHADIKPANVLTTNVPADLTTAPATVYSDFSSTILIAPELEVHNASPLGAGTWDYLDPSLLSSLSPTEPSAATDLWSLAITLLFLIIGASPFDAFRHNKYQQREMIKTGNPLQCLAYDDAGIKNVQKMRNLSKTLGLDLQKWFAKVLVKDVSKRIEVAEWREELERASMKIGPMM</sequence>
<dbReference type="PROSITE" id="PS50011">
    <property type="entry name" value="PROTEIN_KINASE_DOM"/>
    <property type="match status" value="1"/>
</dbReference>
<dbReference type="PROSITE" id="PS00108">
    <property type="entry name" value="PROTEIN_KINASE_ST"/>
    <property type="match status" value="1"/>
</dbReference>
<evidence type="ECO:0000259" key="5">
    <source>
        <dbReference type="PROSITE" id="PS50011"/>
    </source>
</evidence>
<dbReference type="AlphaFoldDB" id="A0A8H7MES6"/>
<evidence type="ECO:0000256" key="4">
    <source>
        <dbReference type="SAM" id="MobiDB-lite"/>
    </source>
</evidence>
<dbReference type="GO" id="GO:0006914">
    <property type="term" value="P:autophagy"/>
    <property type="evidence" value="ECO:0007669"/>
    <property type="project" value="UniProtKB-KW"/>
</dbReference>
<reference evidence="6" key="1">
    <citation type="submission" date="2018-12" db="EMBL/GenBank/DDBJ databases">
        <authorList>
            <person name="Syme R.A."/>
            <person name="Farfan-Caceres L."/>
            <person name="Lichtenzveig J."/>
        </authorList>
    </citation>
    <scope>NUCLEOTIDE SEQUENCE</scope>
    <source>
        <strain evidence="6">Al4</strain>
    </source>
</reference>
<dbReference type="Proteomes" id="UP000651452">
    <property type="component" value="Unassembled WGS sequence"/>
</dbReference>
<evidence type="ECO:0000256" key="1">
    <source>
        <dbReference type="ARBA" id="ARBA00004623"/>
    </source>
</evidence>
<dbReference type="GO" id="GO:0034045">
    <property type="term" value="C:phagophore assembly site membrane"/>
    <property type="evidence" value="ECO:0007669"/>
    <property type="project" value="UniProtKB-SubCell"/>
</dbReference>
<keyword evidence="7" id="KW-1185">Reference proteome</keyword>
<dbReference type="Pfam" id="PF00069">
    <property type="entry name" value="Pkinase"/>
    <property type="match status" value="1"/>
</dbReference>
<comment type="caution">
    <text evidence="6">The sequence shown here is derived from an EMBL/GenBank/DDBJ whole genome shotgun (WGS) entry which is preliminary data.</text>
</comment>
<keyword evidence="2" id="KW-0072">Autophagy</keyword>
<dbReference type="InterPro" id="IPR045269">
    <property type="entry name" value="Atg1-like"/>
</dbReference>
<dbReference type="OrthoDB" id="1668230at2759"/>
<feature type="compositionally biased region" description="Basic and acidic residues" evidence="4">
    <location>
        <begin position="74"/>
        <end position="85"/>
    </location>
</feature>
<dbReference type="GO" id="GO:0004674">
    <property type="term" value="F:protein serine/threonine kinase activity"/>
    <property type="evidence" value="ECO:0007669"/>
    <property type="project" value="InterPro"/>
</dbReference>
<dbReference type="InterPro" id="IPR011009">
    <property type="entry name" value="Kinase-like_dom_sf"/>
</dbReference>
<dbReference type="InterPro" id="IPR008271">
    <property type="entry name" value="Ser/Thr_kinase_AS"/>
</dbReference>
<accession>A0A8H7MES6</accession>
<dbReference type="SUPFAM" id="SSF56112">
    <property type="entry name" value="Protein kinase-like (PK-like)"/>
    <property type="match status" value="1"/>
</dbReference>
<proteinExistence type="predicted"/>
<feature type="region of interest" description="Disordered" evidence="4">
    <location>
        <begin position="48"/>
        <end position="133"/>
    </location>
</feature>
<dbReference type="PANTHER" id="PTHR24348:SF68">
    <property type="entry name" value="SERINE_THREONINE-PROTEIN KINASE ATG1C"/>
    <property type="match status" value="1"/>
</dbReference>
<dbReference type="Gene3D" id="1.10.510.10">
    <property type="entry name" value="Transferase(Phosphotransferase) domain 1"/>
    <property type="match status" value="1"/>
</dbReference>
<feature type="region of interest" description="Disordered" evidence="4">
    <location>
        <begin position="1"/>
        <end position="20"/>
    </location>
</feature>
<dbReference type="PANTHER" id="PTHR24348">
    <property type="entry name" value="SERINE/THREONINE-PROTEIN KINASE UNC-51-RELATED"/>
    <property type="match status" value="1"/>
</dbReference>
<gene>
    <name evidence="6" type="ORF">EKO04_004177</name>
</gene>
<dbReference type="InterPro" id="IPR000719">
    <property type="entry name" value="Prot_kinase_dom"/>
</dbReference>
<feature type="compositionally biased region" description="Low complexity" evidence="4">
    <location>
        <begin position="95"/>
        <end position="108"/>
    </location>
</feature>
<dbReference type="EMBL" id="RZGK01000007">
    <property type="protein sequence ID" value="KAF9697956.1"/>
    <property type="molecule type" value="Genomic_DNA"/>
</dbReference>
<evidence type="ECO:0000313" key="7">
    <source>
        <dbReference type="Proteomes" id="UP000651452"/>
    </source>
</evidence>